<evidence type="ECO:0000256" key="5">
    <source>
        <dbReference type="ARBA" id="ARBA00022741"/>
    </source>
</evidence>
<reference evidence="16" key="1">
    <citation type="journal article" date="2013" name="Genome Biol.">
        <title>Draft genome of the mountain pine beetle, Dendroctonus ponderosae Hopkins, a major forest pest.</title>
        <authorList>
            <person name="Keeling C.I."/>
            <person name="Yuen M.M."/>
            <person name="Liao N.Y."/>
            <person name="Docking T.R."/>
            <person name="Chan S.K."/>
            <person name="Taylor G.A."/>
            <person name="Palmquist D.L."/>
            <person name="Jackman S.D."/>
            <person name="Nguyen A."/>
            <person name="Li M."/>
            <person name="Henderson H."/>
            <person name="Janes J.K."/>
            <person name="Zhao Y."/>
            <person name="Pandoh P."/>
            <person name="Moore R."/>
            <person name="Sperling F.A."/>
            <person name="Huber D.P."/>
            <person name="Birol I."/>
            <person name="Jones S.J."/>
            <person name="Bohlmann J."/>
        </authorList>
    </citation>
    <scope>NUCLEOTIDE SEQUENCE</scope>
</reference>
<keyword evidence="7" id="KW-0067">ATP-binding</keyword>
<dbReference type="InterPro" id="IPR027417">
    <property type="entry name" value="P-loop_NTPase"/>
</dbReference>
<evidence type="ECO:0000256" key="2">
    <source>
        <dbReference type="ARBA" id="ARBA00004286"/>
    </source>
</evidence>
<evidence type="ECO:0000313" key="16">
    <source>
        <dbReference type="Proteomes" id="UP000019118"/>
    </source>
</evidence>
<dbReference type="Gene3D" id="1.20.5.340">
    <property type="match status" value="1"/>
</dbReference>
<dbReference type="SUPFAM" id="SSF52540">
    <property type="entry name" value="P-loop containing nucleoside triphosphate hydrolases"/>
    <property type="match status" value="1"/>
</dbReference>
<dbReference type="InterPro" id="IPR003395">
    <property type="entry name" value="RecF/RecN/SMC_N"/>
</dbReference>
<feature type="coiled-coil region" evidence="12">
    <location>
        <begin position="234"/>
        <end position="412"/>
    </location>
</feature>
<keyword evidence="5" id="KW-0547">Nucleotide-binding</keyword>
<name>A0AAR5QDE1_DENPD</name>
<feature type="compositionally biased region" description="Basic residues" evidence="13">
    <location>
        <begin position="1"/>
        <end position="12"/>
    </location>
</feature>
<dbReference type="GeneID" id="109545159"/>
<dbReference type="GO" id="GO:0035861">
    <property type="term" value="C:site of double-strand break"/>
    <property type="evidence" value="ECO:0007669"/>
    <property type="project" value="TreeGrafter"/>
</dbReference>
<keyword evidence="10" id="KW-0234">DNA repair</keyword>
<evidence type="ECO:0000256" key="9">
    <source>
        <dbReference type="ARBA" id="ARBA00023172"/>
    </source>
</evidence>
<evidence type="ECO:0000259" key="14">
    <source>
        <dbReference type="Pfam" id="PF02463"/>
    </source>
</evidence>
<keyword evidence="11" id="KW-0539">Nucleus</keyword>
<evidence type="ECO:0000256" key="11">
    <source>
        <dbReference type="ARBA" id="ARBA00023242"/>
    </source>
</evidence>
<dbReference type="PANTHER" id="PTHR19306:SF6">
    <property type="entry name" value="STRUCTURAL MAINTENANCE OF CHROMOSOMES PROTEIN 6"/>
    <property type="match status" value="1"/>
</dbReference>
<evidence type="ECO:0000313" key="15">
    <source>
        <dbReference type="EnsemblMetazoa" id="XP_019771240.1"/>
    </source>
</evidence>
<proteinExistence type="inferred from homology"/>
<evidence type="ECO:0000256" key="4">
    <source>
        <dbReference type="ARBA" id="ARBA00022454"/>
    </source>
</evidence>
<dbReference type="GO" id="GO:0005524">
    <property type="term" value="F:ATP binding"/>
    <property type="evidence" value="ECO:0007669"/>
    <property type="project" value="UniProtKB-KW"/>
</dbReference>
<protein>
    <recommendedName>
        <fullName evidence="14">RecF/RecN/SMC N-terminal domain-containing protein</fullName>
    </recommendedName>
</protein>
<dbReference type="KEGG" id="dpa:109545159"/>
<comment type="subcellular location">
    <subcellularLocation>
        <location evidence="2">Chromosome</location>
    </subcellularLocation>
    <subcellularLocation>
        <location evidence="1">Nucleus</location>
    </subcellularLocation>
</comment>
<dbReference type="Pfam" id="PF02463">
    <property type="entry name" value="SMC_N"/>
    <property type="match status" value="1"/>
</dbReference>
<keyword evidence="16" id="KW-1185">Reference proteome</keyword>
<dbReference type="GO" id="GO:0003697">
    <property type="term" value="F:single-stranded DNA binding"/>
    <property type="evidence" value="ECO:0007669"/>
    <property type="project" value="TreeGrafter"/>
</dbReference>
<keyword evidence="8 12" id="KW-0175">Coiled coil</keyword>
<evidence type="ECO:0000256" key="3">
    <source>
        <dbReference type="ARBA" id="ARBA00006793"/>
    </source>
</evidence>
<keyword evidence="4" id="KW-0158">Chromosome</keyword>
<dbReference type="AlphaFoldDB" id="A0AAR5QDE1"/>
<dbReference type="GO" id="GO:0000724">
    <property type="term" value="P:double-strand break repair via homologous recombination"/>
    <property type="evidence" value="ECO:0007669"/>
    <property type="project" value="TreeGrafter"/>
</dbReference>
<evidence type="ECO:0000256" key="1">
    <source>
        <dbReference type="ARBA" id="ARBA00004123"/>
    </source>
</evidence>
<dbReference type="Proteomes" id="UP000019118">
    <property type="component" value="Unassembled WGS sequence"/>
</dbReference>
<reference evidence="15" key="2">
    <citation type="submission" date="2024-08" db="UniProtKB">
        <authorList>
            <consortium name="EnsemblMetazoa"/>
        </authorList>
    </citation>
    <scope>IDENTIFICATION</scope>
</reference>
<dbReference type="EnsemblMetazoa" id="XM_019915681.1">
    <property type="protein sequence ID" value="XP_019771240.1"/>
    <property type="gene ID" value="LOC109545159"/>
</dbReference>
<keyword evidence="9" id="KW-0233">DNA recombination</keyword>
<dbReference type="PANTHER" id="PTHR19306">
    <property type="entry name" value="STRUCTURAL MAINTENANCE OF CHROMOSOMES 5,6 SMC5, SMC6"/>
    <property type="match status" value="1"/>
</dbReference>
<dbReference type="GO" id="GO:0005634">
    <property type="term" value="C:nucleus"/>
    <property type="evidence" value="ECO:0007669"/>
    <property type="project" value="UniProtKB-SubCell"/>
</dbReference>
<dbReference type="Gene3D" id="3.40.50.300">
    <property type="entry name" value="P-loop containing nucleotide triphosphate hydrolases"/>
    <property type="match status" value="2"/>
</dbReference>
<dbReference type="CTD" id="79677"/>
<dbReference type="GO" id="GO:0030915">
    <property type="term" value="C:Smc5-Smc6 complex"/>
    <property type="evidence" value="ECO:0007669"/>
    <property type="project" value="TreeGrafter"/>
</dbReference>
<feature type="domain" description="RecF/RecN/SMC N-terminal" evidence="14">
    <location>
        <begin position="45"/>
        <end position="1051"/>
    </location>
</feature>
<evidence type="ECO:0000256" key="13">
    <source>
        <dbReference type="SAM" id="MobiDB-lite"/>
    </source>
</evidence>
<dbReference type="GO" id="GO:0016887">
    <property type="term" value="F:ATP hydrolysis activity"/>
    <property type="evidence" value="ECO:0007669"/>
    <property type="project" value="InterPro"/>
</dbReference>
<sequence length="1073" mass="122958">MPRRRTSSRKRKGVGEVRSDESNAAPKKSKLNSDHQTCLRRAGTINHMTLKNFMCHSNFEIDFTKHNVSMVIGKNGSGKSAILTALIVGLGGKASLTNRGSSVKSFVKAGQSSGSVEIELCNEGPMAYKPRIYGKTITVVRNISASGAGSYRVKSETNSVISTQAKELLNITSTLNIQVDNPVCLLTQDTSRNFLSSNDPKNKFKLFTKATKLEDLEVEYKTTMLNQKESIHLLADKKTKFANLQEEMLALKKKIDGHQSIISIKEKKLSLQNEMLWAQVKDLEDELVEEQEKVDKIIKRLEEFKADTNKKAQQMEAVQESINNYERQIADINGQLEIQKGPLADSKKIIDELQIAYNEERRKKHALAIEIVDKVKNAEYLKQEIANANKNMSEIEQQKKDRLGKLAKLEDRFRSCGNHIETINNELFQIKSDIDKKQGDARSLKTEISHIANEIANEESSLRALERESGNTLMIYDRNMPKVIEMIRQQKNSFQHEPKGPLGSYLKLKEKKWAVAVEGYLGRGVLSAFTVDNQKDGKLLQQIFGKCLERERQPTIITSRFINRKHDVSRNLVQAPPDCVPLYNALIINDPVVSNCIVDQSSLENILLISSEEKAMELMSDRDRVPKNCKQGLTIKGNKYYPDPNYKTYASTCHQARYLQVDTQSHVQAIKNNIENLNNQKQAIQSQLQSLEANIKTQQSRQKELEDKLRKVTLAKQKIRTERDELSNEAEPEVHNLHNLENELEEILGTLTEKNAILEQTDQEIRELQSNISEEEEKMGKFKKASKVLEERLWQLQEQLRTTQSEQRQHLTSKEFNEQRLKEFQRKVDHATSAVVLKQAEIDTKSTNAAKFEQRPAETRPVRVVANELSEISRTMARRESQCDNIEEVTEQYTALVAKYKSVAESMKSLYADLKELNKAVDLRKKHYKLTENYFLTFIKHSFKKVLELRQFKGSIEINMEQKTLTLIVMPQRGSQVLTATSNLSGGERSYSTVAFLYALWQCMDFPFYFLDEFDVYMDKLNRTKVIDILLHYASSKPDLQFVFLTPQDVSFLQLVEKNVNLLRLEDPERFNL</sequence>
<evidence type="ECO:0000256" key="7">
    <source>
        <dbReference type="ARBA" id="ARBA00022840"/>
    </source>
</evidence>
<evidence type="ECO:0000256" key="6">
    <source>
        <dbReference type="ARBA" id="ARBA00022763"/>
    </source>
</evidence>
<dbReference type="GO" id="GO:0003684">
    <property type="term" value="F:damaged DNA binding"/>
    <property type="evidence" value="ECO:0007669"/>
    <property type="project" value="TreeGrafter"/>
</dbReference>
<organism evidence="15 16">
    <name type="scientific">Dendroctonus ponderosae</name>
    <name type="common">Mountain pine beetle</name>
    <dbReference type="NCBI Taxonomy" id="77166"/>
    <lineage>
        <taxon>Eukaryota</taxon>
        <taxon>Metazoa</taxon>
        <taxon>Ecdysozoa</taxon>
        <taxon>Arthropoda</taxon>
        <taxon>Hexapoda</taxon>
        <taxon>Insecta</taxon>
        <taxon>Pterygota</taxon>
        <taxon>Neoptera</taxon>
        <taxon>Endopterygota</taxon>
        <taxon>Coleoptera</taxon>
        <taxon>Polyphaga</taxon>
        <taxon>Cucujiformia</taxon>
        <taxon>Curculionidae</taxon>
        <taxon>Scolytinae</taxon>
        <taxon>Dendroctonus</taxon>
    </lineage>
</organism>
<comment type="similarity">
    <text evidence="3">Belongs to the SMC family. SMC6 subfamily.</text>
</comment>
<accession>A0AAR5QDE1</accession>
<feature type="region of interest" description="Disordered" evidence="13">
    <location>
        <begin position="1"/>
        <end position="35"/>
    </location>
</feature>
<evidence type="ECO:0000256" key="10">
    <source>
        <dbReference type="ARBA" id="ARBA00023204"/>
    </source>
</evidence>
<evidence type="ECO:0000256" key="12">
    <source>
        <dbReference type="SAM" id="Coils"/>
    </source>
</evidence>
<dbReference type="EnsemblMetazoa" id="XM_019915682.1">
    <property type="protein sequence ID" value="XP_019771241.1"/>
    <property type="gene ID" value="LOC109545159"/>
</dbReference>
<evidence type="ECO:0000256" key="8">
    <source>
        <dbReference type="ARBA" id="ARBA00023054"/>
    </source>
</evidence>
<feature type="coiled-coil region" evidence="12">
    <location>
        <begin position="660"/>
        <end position="806"/>
    </location>
</feature>
<keyword evidence="6" id="KW-0227">DNA damage</keyword>